<keyword evidence="2" id="KW-1133">Transmembrane helix</keyword>
<organism evidence="4 5">
    <name type="scientific">Micromonospora solifontis</name>
    <dbReference type="NCBI Taxonomy" id="2487138"/>
    <lineage>
        <taxon>Bacteria</taxon>
        <taxon>Bacillati</taxon>
        <taxon>Actinomycetota</taxon>
        <taxon>Actinomycetes</taxon>
        <taxon>Micromonosporales</taxon>
        <taxon>Micromonosporaceae</taxon>
        <taxon>Micromonospora</taxon>
    </lineage>
</organism>
<evidence type="ECO:0000256" key="2">
    <source>
        <dbReference type="SAM" id="Phobius"/>
    </source>
</evidence>
<feature type="domain" description="YncI copper-binding" evidence="3">
    <location>
        <begin position="152"/>
        <end position="274"/>
    </location>
</feature>
<feature type="transmembrane region" description="Helical" evidence="2">
    <location>
        <begin position="131"/>
        <end position="155"/>
    </location>
</feature>
<name>A0ABX9WC54_9ACTN</name>
<dbReference type="InterPro" id="IPR038507">
    <property type="entry name" value="YcnI-like_sf"/>
</dbReference>
<protein>
    <submittedName>
        <fullName evidence="4">DUF1775 domain-containing protein</fullName>
    </submittedName>
</protein>
<evidence type="ECO:0000259" key="3">
    <source>
        <dbReference type="Pfam" id="PF07987"/>
    </source>
</evidence>
<dbReference type="Proteomes" id="UP000280698">
    <property type="component" value="Unassembled WGS sequence"/>
</dbReference>
<keyword evidence="5" id="KW-1185">Reference proteome</keyword>
<comment type="caution">
    <text evidence="4">The sequence shown here is derived from an EMBL/GenBank/DDBJ whole genome shotgun (WGS) entry which is preliminary data.</text>
</comment>
<reference evidence="4 5" key="1">
    <citation type="submission" date="2018-11" db="EMBL/GenBank/DDBJ databases">
        <title>Micromonospora sp. PPF5-17, a new actinomycetes isolated from a hot spring soil.</title>
        <authorList>
            <person name="Thawai C."/>
        </authorList>
    </citation>
    <scope>NUCLEOTIDE SEQUENCE [LARGE SCALE GENOMIC DNA]</scope>
    <source>
        <strain evidence="4 5">PPF5-17</strain>
    </source>
</reference>
<dbReference type="Pfam" id="PF07987">
    <property type="entry name" value="DUF1775"/>
    <property type="match status" value="1"/>
</dbReference>
<dbReference type="EMBL" id="RJLN01000061">
    <property type="protein sequence ID" value="RNL95872.1"/>
    <property type="molecule type" value="Genomic_DNA"/>
</dbReference>
<gene>
    <name evidence="4" type="ORF">EFE23_19615</name>
</gene>
<dbReference type="Gene3D" id="2.60.40.2230">
    <property type="entry name" value="Uncharacterised protein YcnI-like PF07987, DUF1775"/>
    <property type="match status" value="1"/>
</dbReference>
<evidence type="ECO:0000256" key="1">
    <source>
        <dbReference type="SAM" id="MobiDB-lite"/>
    </source>
</evidence>
<sequence>MTIALTVWRRSAGVPGRRRPVPRPLAAVRAASWCAPVASGVAAASVRGGRPDRRHLGNGTVRAGHGPSGAPGGGPERRSPAGRRQRSNLSEDRAGVPHHAGSGARAGAYGLTATSIPSLWRRRVIKLMRRAGVVLVAAAVAIGVAAVPASAHVIATPYTAETKFFHTAFRVTHGCAGSATTAVRMQIPDGVHLVIPDAVPGWQLQVTRAYGQGQGFGRVVEVAWLGGPLPDHQEQLFGMGFLIDRKAPDILWFPTVQQCEVGENRWVEIPPSLEEWHDHNSAPFVINAAW</sequence>
<keyword evidence="2" id="KW-0472">Membrane</keyword>
<keyword evidence="2" id="KW-0812">Transmembrane</keyword>
<dbReference type="InterPro" id="IPR012533">
    <property type="entry name" value="YcnI-copper_dom"/>
</dbReference>
<proteinExistence type="predicted"/>
<feature type="region of interest" description="Disordered" evidence="1">
    <location>
        <begin position="44"/>
        <end position="104"/>
    </location>
</feature>
<accession>A0ABX9WC54</accession>
<evidence type="ECO:0000313" key="5">
    <source>
        <dbReference type="Proteomes" id="UP000280698"/>
    </source>
</evidence>
<evidence type="ECO:0000313" key="4">
    <source>
        <dbReference type="EMBL" id="RNL95872.1"/>
    </source>
</evidence>